<evidence type="ECO:0000259" key="1">
    <source>
        <dbReference type="Pfam" id="PF07883"/>
    </source>
</evidence>
<dbReference type="Proteomes" id="UP000654345">
    <property type="component" value="Unassembled WGS sequence"/>
</dbReference>
<dbReference type="SUPFAM" id="SSF51182">
    <property type="entry name" value="RmlC-like cupins"/>
    <property type="match status" value="1"/>
</dbReference>
<organism evidence="2 3">
    <name type="scientific">Ktedonobacter robiniae</name>
    <dbReference type="NCBI Taxonomy" id="2778365"/>
    <lineage>
        <taxon>Bacteria</taxon>
        <taxon>Bacillati</taxon>
        <taxon>Chloroflexota</taxon>
        <taxon>Ktedonobacteria</taxon>
        <taxon>Ktedonobacterales</taxon>
        <taxon>Ktedonobacteraceae</taxon>
        <taxon>Ktedonobacter</taxon>
    </lineage>
</organism>
<comment type="caution">
    <text evidence="2">The sequence shown here is derived from an EMBL/GenBank/DDBJ whole genome shotgun (WGS) entry which is preliminary data.</text>
</comment>
<dbReference type="InterPro" id="IPR011051">
    <property type="entry name" value="RmlC_Cupin_sf"/>
</dbReference>
<dbReference type="EMBL" id="BNJG01000005">
    <property type="protein sequence ID" value="GHO60458.1"/>
    <property type="molecule type" value="Genomic_DNA"/>
</dbReference>
<proteinExistence type="predicted"/>
<dbReference type="InterPro" id="IPR013096">
    <property type="entry name" value="Cupin_2"/>
</dbReference>
<dbReference type="Pfam" id="PF07883">
    <property type="entry name" value="Cupin_2"/>
    <property type="match status" value="1"/>
</dbReference>
<evidence type="ECO:0000313" key="2">
    <source>
        <dbReference type="EMBL" id="GHO60458.1"/>
    </source>
</evidence>
<dbReference type="InterPro" id="IPR053146">
    <property type="entry name" value="QDO-like"/>
</dbReference>
<protein>
    <submittedName>
        <fullName evidence="2">Cupin</fullName>
    </submittedName>
</protein>
<dbReference type="RefSeq" id="WP_201376573.1">
    <property type="nucleotide sequence ID" value="NZ_BNJG01000005.1"/>
</dbReference>
<dbReference type="PANTHER" id="PTHR36440">
    <property type="entry name" value="PUTATIVE (AFU_ORTHOLOGUE AFUA_8G07350)-RELATED"/>
    <property type="match status" value="1"/>
</dbReference>
<sequence>MSVIALRPGEGRAISLGPIQIIVQEDGTQTRGTLGVAEFTVPPHAPTPPAHIHHAHEEVFYVLEGELDFLAGTETVRAGAGTFVMVPIGALHTFSNPTDRPARFLNTFTPPRYIHYFEEMSKLIQEGMAPGAPAFTELMARYDTEVVPSPATR</sequence>
<accession>A0ABQ3V612</accession>
<reference evidence="2 3" key="1">
    <citation type="journal article" date="2021" name="Int. J. Syst. Evol. Microbiol.">
        <title>Reticulibacter mediterranei gen. nov., sp. nov., within the new family Reticulibacteraceae fam. nov., and Ktedonospora formicarum gen. nov., sp. nov., Ktedonobacter robiniae sp. nov., Dictyobacter formicarum sp. nov. and Dictyobacter arantiisoli sp. nov., belonging to the class Ktedonobacteria.</title>
        <authorList>
            <person name="Yabe S."/>
            <person name="Zheng Y."/>
            <person name="Wang C.M."/>
            <person name="Sakai Y."/>
            <person name="Abe K."/>
            <person name="Yokota A."/>
            <person name="Donadio S."/>
            <person name="Cavaletti L."/>
            <person name="Monciardini P."/>
        </authorList>
    </citation>
    <scope>NUCLEOTIDE SEQUENCE [LARGE SCALE GENOMIC DNA]</scope>
    <source>
        <strain evidence="2 3">SOSP1-30</strain>
    </source>
</reference>
<name>A0ABQ3V612_9CHLR</name>
<dbReference type="Gene3D" id="2.60.120.10">
    <property type="entry name" value="Jelly Rolls"/>
    <property type="match status" value="1"/>
</dbReference>
<dbReference type="PANTHER" id="PTHR36440:SF1">
    <property type="entry name" value="PUTATIVE (AFU_ORTHOLOGUE AFUA_8G07350)-RELATED"/>
    <property type="match status" value="1"/>
</dbReference>
<evidence type="ECO:0000313" key="3">
    <source>
        <dbReference type="Proteomes" id="UP000654345"/>
    </source>
</evidence>
<keyword evidence="3" id="KW-1185">Reference proteome</keyword>
<dbReference type="InterPro" id="IPR014710">
    <property type="entry name" value="RmlC-like_jellyroll"/>
</dbReference>
<feature type="domain" description="Cupin type-2" evidence="1">
    <location>
        <begin position="38"/>
        <end position="107"/>
    </location>
</feature>
<gene>
    <name evidence="2" type="ORF">KSB_89330</name>
</gene>